<feature type="region of interest" description="Disordered" evidence="2">
    <location>
        <begin position="716"/>
        <end position="778"/>
    </location>
</feature>
<organism evidence="3 4">
    <name type="scientific">Tetrahymena thermophila (strain SB210)</name>
    <dbReference type="NCBI Taxonomy" id="312017"/>
    <lineage>
        <taxon>Eukaryota</taxon>
        <taxon>Sar</taxon>
        <taxon>Alveolata</taxon>
        <taxon>Ciliophora</taxon>
        <taxon>Intramacronucleata</taxon>
        <taxon>Oligohymenophorea</taxon>
        <taxon>Hymenostomatida</taxon>
        <taxon>Tetrahymenina</taxon>
        <taxon>Tetrahymenidae</taxon>
        <taxon>Tetrahymena</taxon>
    </lineage>
</organism>
<dbReference type="AlphaFoldDB" id="Q24D06"/>
<keyword evidence="4" id="KW-1185">Reference proteome</keyword>
<feature type="region of interest" description="Disordered" evidence="2">
    <location>
        <begin position="335"/>
        <end position="412"/>
    </location>
</feature>
<evidence type="ECO:0000256" key="1">
    <source>
        <dbReference type="SAM" id="Coils"/>
    </source>
</evidence>
<feature type="compositionally biased region" description="Polar residues" evidence="2">
    <location>
        <begin position="890"/>
        <end position="901"/>
    </location>
</feature>
<protein>
    <submittedName>
        <fullName evidence="3">Uncharacterized protein</fullName>
    </submittedName>
</protein>
<feature type="compositionally biased region" description="Low complexity" evidence="2">
    <location>
        <begin position="744"/>
        <end position="758"/>
    </location>
</feature>
<keyword evidence="1" id="KW-0175">Coiled coil</keyword>
<accession>Q24D06</accession>
<feature type="compositionally biased region" description="Basic and acidic residues" evidence="2">
    <location>
        <begin position="759"/>
        <end position="777"/>
    </location>
</feature>
<dbReference type="RefSeq" id="XP_001025847.2">
    <property type="nucleotide sequence ID" value="XM_001025847.2"/>
</dbReference>
<feature type="compositionally biased region" description="Low complexity" evidence="2">
    <location>
        <begin position="357"/>
        <end position="366"/>
    </location>
</feature>
<feature type="compositionally biased region" description="Polar residues" evidence="2">
    <location>
        <begin position="396"/>
        <end position="412"/>
    </location>
</feature>
<feature type="compositionally biased region" description="Basic and acidic residues" evidence="2">
    <location>
        <begin position="902"/>
        <end position="912"/>
    </location>
</feature>
<dbReference type="EMBL" id="GG662338">
    <property type="protein sequence ID" value="EAS05602.2"/>
    <property type="molecule type" value="Genomic_DNA"/>
</dbReference>
<feature type="compositionally biased region" description="Basic and acidic residues" evidence="2">
    <location>
        <begin position="343"/>
        <end position="353"/>
    </location>
</feature>
<feature type="coiled-coil region" evidence="1">
    <location>
        <begin position="441"/>
        <end position="468"/>
    </location>
</feature>
<dbReference type="HOGENOM" id="CLU_286908_0_0_1"/>
<name>Q24D06_TETTS</name>
<proteinExistence type="predicted"/>
<feature type="coiled-coil region" evidence="1">
    <location>
        <begin position="986"/>
        <end position="1024"/>
    </location>
</feature>
<sequence>MKKSQIQEGQKDPENIYMSDIIHILKDQKQKIDHLLRQTRQGMQQSNSKVKGFWNSSNHQAEPFSIPSKVLNDIQGYETSAGRINSILHKKVNHLKRITMKKKTYEEIEKREREKEIFARFATPDVRMNMRSSVGSNILDQKQISNSKYSKRYETAANTRAGSVQLDFQQECLTTDAWSKRIQAAKEQQKIDETPLQSNNNKTKQIGILRRRNNEQLKSSLEEITKIYSPRSQQSQIINKQDHIHGQSMILDDQNINRSSIDAARQTMDLGVLNLHSTRNKGKSQELDMLLLKNQFVDKENNQQYLLKQVQQQNSILTQKQNEILYRQLLEESKQSQINQNSDDEKMTHKESNKGFNQQQKAQNAQNEEKSVISGDGFFLPSLNNKKRKEDDQESNHSNYLKGESSQDIIHSTQKKNATYAYGNIATPNNRYNQDQVLGSKDANQQNYSRFENDVEDLSAQIRNFKKSQRNQFLQGGQTSKSKRSLSVQQQANIQNSQQQLIDTEDRFNLYNKYKQANLAENSSLRLPSENEIYPLNIINNNKKADGQSFFKREQMQQKLFKESLNNQENERRIPAAKSSMNSVERSKRYSYDLNCNSVPLNTNQPFENEKVLNVNNNIINESNTKNIQKNQDHFSTVNGNGSSLNNNHINLNQKQQREYTYQDTNQAIYKINSTELSGKKQTLDEIVQERQKRNSQYNLNQDQSENLILTQDPHNNYIDEGQKQGYPKQSSQQMQHKAEDQYQIWNENEQQQKQIQDNNKDLSDKKNLGQKAREQEQENLDYEFLPNQINFTVKKEDLKLDLSKLAQKRLNQQDVATQKSQIQAEQFDSQKQQPIEAISNEQINQDLKEKLQQNFLQRLGIPGGFLQIQQSQSKNNKPKNRKNINSNIQNRDGFSPSKQSSDGDNRKDQESTYRQSIKFNDPNLFNYHKLIGCAILDDKSKKIKPYQHYHSNEREKLEKRYYEILNEKLNYQIEINLLFLEQSLLKSKSQTKKQLLEKLKAFRQEIVEASQSQEKSIQNLKKQYKHLNSFNLPDSLFTI</sequence>
<evidence type="ECO:0000313" key="4">
    <source>
        <dbReference type="Proteomes" id="UP000009168"/>
    </source>
</evidence>
<evidence type="ECO:0000313" key="3">
    <source>
        <dbReference type="EMBL" id="EAS05602.2"/>
    </source>
</evidence>
<reference evidence="4" key="1">
    <citation type="journal article" date="2006" name="PLoS Biol.">
        <title>Macronuclear genome sequence of the ciliate Tetrahymena thermophila, a model eukaryote.</title>
        <authorList>
            <person name="Eisen J.A."/>
            <person name="Coyne R.S."/>
            <person name="Wu M."/>
            <person name="Wu D."/>
            <person name="Thiagarajan M."/>
            <person name="Wortman J.R."/>
            <person name="Badger J.H."/>
            <person name="Ren Q."/>
            <person name="Amedeo P."/>
            <person name="Jones K.M."/>
            <person name="Tallon L.J."/>
            <person name="Delcher A.L."/>
            <person name="Salzberg S.L."/>
            <person name="Silva J.C."/>
            <person name="Haas B.J."/>
            <person name="Majoros W.H."/>
            <person name="Farzad M."/>
            <person name="Carlton J.M."/>
            <person name="Smith R.K. Jr."/>
            <person name="Garg J."/>
            <person name="Pearlman R.E."/>
            <person name="Karrer K.M."/>
            <person name="Sun L."/>
            <person name="Manning G."/>
            <person name="Elde N.C."/>
            <person name="Turkewitz A.P."/>
            <person name="Asai D.J."/>
            <person name="Wilkes D.E."/>
            <person name="Wang Y."/>
            <person name="Cai H."/>
            <person name="Collins K."/>
            <person name="Stewart B.A."/>
            <person name="Lee S.R."/>
            <person name="Wilamowska K."/>
            <person name="Weinberg Z."/>
            <person name="Ruzzo W.L."/>
            <person name="Wloga D."/>
            <person name="Gaertig J."/>
            <person name="Frankel J."/>
            <person name="Tsao C.-C."/>
            <person name="Gorovsky M.A."/>
            <person name="Keeling P.J."/>
            <person name="Waller R.F."/>
            <person name="Patron N.J."/>
            <person name="Cherry J.M."/>
            <person name="Stover N.A."/>
            <person name="Krieger C.J."/>
            <person name="del Toro C."/>
            <person name="Ryder H.F."/>
            <person name="Williamson S.C."/>
            <person name="Barbeau R.A."/>
            <person name="Hamilton E.P."/>
            <person name="Orias E."/>
        </authorList>
    </citation>
    <scope>NUCLEOTIDE SEQUENCE [LARGE SCALE GENOMIC DNA]</scope>
    <source>
        <strain evidence="4">SB210</strain>
    </source>
</reference>
<feature type="region of interest" description="Disordered" evidence="2">
    <location>
        <begin position="871"/>
        <end position="913"/>
    </location>
</feature>
<dbReference type="KEGG" id="tet:TTHERM_00711870"/>
<dbReference type="InParanoid" id="Q24D06"/>
<evidence type="ECO:0000256" key="2">
    <source>
        <dbReference type="SAM" id="MobiDB-lite"/>
    </source>
</evidence>
<gene>
    <name evidence="3" type="ORF">TTHERM_00711870</name>
</gene>
<dbReference type="Proteomes" id="UP000009168">
    <property type="component" value="Unassembled WGS sequence"/>
</dbReference>
<dbReference type="GeneID" id="7827807"/>